<accession>A0A6J7FUU5</accession>
<dbReference type="InterPro" id="IPR000719">
    <property type="entry name" value="Prot_kinase_dom"/>
</dbReference>
<keyword evidence="1" id="KW-0808">Transferase</keyword>
<keyword evidence="3" id="KW-0418">Kinase</keyword>
<reference evidence="7" key="1">
    <citation type="submission" date="2020-05" db="EMBL/GenBank/DDBJ databases">
        <authorList>
            <person name="Chiriac C."/>
            <person name="Salcher M."/>
            <person name="Ghai R."/>
            <person name="Kavagutti S V."/>
        </authorList>
    </citation>
    <scope>NUCLEOTIDE SEQUENCE</scope>
</reference>
<name>A0A6J7FUU5_9ZZZZ</name>
<evidence type="ECO:0000256" key="1">
    <source>
        <dbReference type="ARBA" id="ARBA00022679"/>
    </source>
</evidence>
<evidence type="ECO:0000256" key="2">
    <source>
        <dbReference type="ARBA" id="ARBA00022741"/>
    </source>
</evidence>
<dbReference type="InterPro" id="IPR011009">
    <property type="entry name" value="Kinase-like_dom_sf"/>
</dbReference>
<keyword evidence="4" id="KW-0067">ATP-binding</keyword>
<sequence length="1415" mass="154469">MTPRPTPPVPSTPVPSNWVQVSPSEYPWEQEALSFVQQALPTTEPYGAWANFEVISDGSISEIDLLICSPKGVVLVEQMSWPGSLVDSGQTWRNTRPDGKVRTFDNPLLLTNRKAKKLKSLLGRQKAFRREPLPYIAPAVFLSSPELACNLSIEGRQGIFGRGPEPDGTTTQRGNLPSVIDGLITVSPEEHRSLGNRRIDRPTAKRIATAMEQIGLRPAQRSRKVGELELGDLLDEGVGYQDFAATHPRDQRTQRRVRIYGLPSSDPEERDRVVRAADREFKILGPLQHPNLMHPVDAHEHELGAAVVFERDPSEQRLDHFLAEHGAQLDLYDRLRLLRSLGETVAWAHGRRIYHRSLSPRNVLVVRPESEDRALRIGGWQTGVRLEGGTLTSAIAGTKHVLDLVDDETSPYVAPEAVSLVDADPERLDVFSIGAIGYHLLTGVQPAATLGALTARLQREKGLEIAADLDGASAGLAELIRSATAPDASHRFATVGELLEYLDDEEEELTRPPEDEEPEVDPLKLTKGDRIGTFTVQRRLGRGSTAIAVLAKDMDDREQVLKIASRPEHSARIREEGEVLGKLRDSTIIPLQDGPLDFGGHAALVLGFARNGTLARWLSKEGSVSLGKLEDWGTDLLSAVAYLEREGIAHRDIKPENLGIAEVGPRKQPRLVLLDFSLSRAPTDQLEAGTRPYLDPFLGTGGRDRWDLSAERFSAAVVLHQMAAGTLPFWGDRSTDPRFTDADVTVDDRGLPEPIRDSLTELLQRALHRDAAQRFDTADDLLRAWRLVFADLDRAGTTTGVGDDERAGLLAAATAATPVRGLGLDPRAVDALEREGHDTVAQFLDLPPLWVNQLRGVSLKTRRVLGDAQRALRERLATETLTVGEQDVHRLVDLCEQLLPRRVTEGAPDLEVLRRFLTLDAVDGSPSIWPGPAEVAAAAGAPRADVADVIGRGRRRWVRLPALTRLRNELVRQLEQLEGVAEVGELERALGAWWQLEEGSDDGPDAVRAAVRAAVEAELERDGQRVLWQRTATGRVLVVRIEGDLSLAQRRLDAASALGTRSDVLVDESELLPFPRATAALRSVAMPSDAPTLGSERLVRLATSCSARAGVSSRLELHRIPLRANRALALSGDAVKGSETFTIGELQRRVAARFPAADALPGRPALDDLLRDAGLDLRWESSEHPGGGRYAAPDAKLLTSLTHYSSSAPRADTVVTTSTRPALVGAIDPEVAQATAFERRVEAVVAGGGLLSLLVDVRQLNDAVRELRRWPVTVVDLDGVIVRACREAASSMGVAWDIVLRADAAEPGSKDRGRLARLIVEAMPGVEKQLRDQDGVLVLQNLGLLARYGQLGLLDRLRTAMFGDAPLRACVLLLPADQQVDRPQIDGQAVPALTPNEWARVPGAWLKNLHRGAAA</sequence>
<evidence type="ECO:0000313" key="7">
    <source>
        <dbReference type="EMBL" id="CAB4895679.1"/>
    </source>
</evidence>
<dbReference type="GO" id="GO:0004674">
    <property type="term" value="F:protein serine/threonine kinase activity"/>
    <property type="evidence" value="ECO:0007669"/>
    <property type="project" value="TreeGrafter"/>
</dbReference>
<dbReference type="SMART" id="SM00220">
    <property type="entry name" value="S_TKc"/>
    <property type="match status" value="1"/>
</dbReference>
<gene>
    <name evidence="7" type="ORF">UFOPK3564_00282</name>
</gene>
<proteinExistence type="predicted"/>
<feature type="domain" description="NERD" evidence="6">
    <location>
        <begin position="24"/>
        <end position="141"/>
    </location>
</feature>
<dbReference type="PANTHER" id="PTHR43289:SF6">
    <property type="entry name" value="SERINE_THREONINE-PROTEIN KINASE NEKL-3"/>
    <property type="match status" value="1"/>
</dbReference>
<dbReference type="Gene3D" id="1.10.510.10">
    <property type="entry name" value="Transferase(Phosphotransferase) domain 1"/>
    <property type="match status" value="2"/>
</dbReference>
<evidence type="ECO:0000259" key="6">
    <source>
        <dbReference type="PROSITE" id="PS50965"/>
    </source>
</evidence>
<evidence type="ECO:0000259" key="5">
    <source>
        <dbReference type="PROSITE" id="PS50011"/>
    </source>
</evidence>
<organism evidence="7">
    <name type="scientific">freshwater metagenome</name>
    <dbReference type="NCBI Taxonomy" id="449393"/>
    <lineage>
        <taxon>unclassified sequences</taxon>
        <taxon>metagenomes</taxon>
        <taxon>ecological metagenomes</taxon>
    </lineage>
</organism>
<dbReference type="Pfam" id="PF00069">
    <property type="entry name" value="Pkinase"/>
    <property type="match status" value="2"/>
</dbReference>
<dbReference type="SUPFAM" id="SSF56112">
    <property type="entry name" value="Protein kinase-like (PK-like)"/>
    <property type="match status" value="2"/>
</dbReference>
<dbReference type="PROSITE" id="PS50011">
    <property type="entry name" value="PROTEIN_KINASE_DOM"/>
    <property type="match status" value="2"/>
</dbReference>
<feature type="domain" description="Protein kinase" evidence="5">
    <location>
        <begin position="228"/>
        <end position="502"/>
    </location>
</feature>
<dbReference type="PROSITE" id="PS50965">
    <property type="entry name" value="NERD"/>
    <property type="match status" value="1"/>
</dbReference>
<dbReference type="NCBIfam" id="NF033442">
    <property type="entry name" value="BREX_PglW"/>
    <property type="match status" value="1"/>
</dbReference>
<evidence type="ECO:0000256" key="4">
    <source>
        <dbReference type="ARBA" id="ARBA00022840"/>
    </source>
</evidence>
<dbReference type="PANTHER" id="PTHR43289">
    <property type="entry name" value="MITOGEN-ACTIVATED PROTEIN KINASE KINASE KINASE 20-RELATED"/>
    <property type="match status" value="1"/>
</dbReference>
<dbReference type="InterPro" id="IPR049832">
    <property type="entry name" value="BREX_PglW"/>
</dbReference>
<dbReference type="Pfam" id="PF08378">
    <property type="entry name" value="NERD"/>
    <property type="match status" value="1"/>
</dbReference>
<protein>
    <submittedName>
        <fullName evidence="7">Unannotated protein</fullName>
    </submittedName>
</protein>
<feature type="domain" description="Protein kinase" evidence="5">
    <location>
        <begin position="534"/>
        <end position="786"/>
    </location>
</feature>
<dbReference type="EMBL" id="CAFBMK010000009">
    <property type="protein sequence ID" value="CAB4895679.1"/>
    <property type="molecule type" value="Genomic_DNA"/>
</dbReference>
<dbReference type="InterPro" id="IPR011528">
    <property type="entry name" value="NERD"/>
</dbReference>
<evidence type="ECO:0000256" key="3">
    <source>
        <dbReference type="ARBA" id="ARBA00022777"/>
    </source>
</evidence>
<dbReference type="GO" id="GO:0005524">
    <property type="term" value="F:ATP binding"/>
    <property type="evidence" value="ECO:0007669"/>
    <property type="project" value="UniProtKB-KW"/>
</dbReference>
<keyword evidence="2" id="KW-0547">Nucleotide-binding</keyword>